<protein>
    <submittedName>
        <fullName evidence="1 2">Uncharacterized protein</fullName>
    </submittedName>
</protein>
<dbReference type="AlphaFoldDB" id="A0A2K1JYU0"/>
<reference evidence="1 3" key="1">
    <citation type="journal article" date="2008" name="Science">
        <title>The Physcomitrella genome reveals evolutionary insights into the conquest of land by plants.</title>
        <authorList>
            <person name="Rensing S."/>
            <person name="Lang D."/>
            <person name="Zimmer A."/>
            <person name="Terry A."/>
            <person name="Salamov A."/>
            <person name="Shapiro H."/>
            <person name="Nishiyama T."/>
            <person name="Perroud P.-F."/>
            <person name="Lindquist E."/>
            <person name="Kamisugi Y."/>
            <person name="Tanahashi T."/>
            <person name="Sakakibara K."/>
            <person name="Fujita T."/>
            <person name="Oishi K."/>
            <person name="Shin-I T."/>
            <person name="Kuroki Y."/>
            <person name="Toyoda A."/>
            <person name="Suzuki Y."/>
            <person name="Hashimoto A."/>
            <person name="Yamaguchi K."/>
            <person name="Sugano A."/>
            <person name="Kohara Y."/>
            <person name="Fujiyama A."/>
            <person name="Anterola A."/>
            <person name="Aoki S."/>
            <person name="Ashton N."/>
            <person name="Barbazuk W.B."/>
            <person name="Barker E."/>
            <person name="Bennetzen J."/>
            <person name="Bezanilla M."/>
            <person name="Blankenship R."/>
            <person name="Cho S.H."/>
            <person name="Dutcher S."/>
            <person name="Estelle M."/>
            <person name="Fawcett J.A."/>
            <person name="Gundlach H."/>
            <person name="Hanada K."/>
            <person name="Heyl A."/>
            <person name="Hicks K.A."/>
            <person name="Hugh J."/>
            <person name="Lohr M."/>
            <person name="Mayer K."/>
            <person name="Melkozernov A."/>
            <person name="Murata T."/>
            <person name="Nelson D."/>
            <person name="Pils B."/>
            <person name="Prigge M."/>
            <person name="Reiss B."/>
            <person name="Renner T."/>
            <person name="Rombauts S."/>
            <person name="Rushton P."/>
            <person name="Sanderfoot A."/>
            <person name="Schween G."/>
            <person name="Shiu S.-H."/>
            <person name="Stueber K."/>
            <person name="Theodoulou F.L."/>
            <person name="Tu H."/>
            <person name="Van de Peer Y."/>
            <person name="Verrier P.J."/>
            <person name="Waters E."/>
            <person name="Wood A."/>
            <person name="Yang L."/>
            <person name="Cove D."/>
            <person name="Cuming A."/>
            <person name="Hasebe M."/>
            <person name="Lucas S."/>
            <person name="Mishler D.B."/>
            <person name="Reski R."/>
            <person name="Grigoriev I."/>
            <person name="Quatrano R.S."/>
            <person name="Boore J.L."/>
        </authorList>
    </citation>
    <scope>NUCLEOTIDE SEQUENCE [LARGE SCALE GENOMIC DNA]</scope>
    <source>
        <strain evidence="2 3">cv. Gransden 2004</strain>
    </source>
</reference>
<dbReference type="Proteomes" id="UP000006727">
    <property type="component" value="Chromosome 10"/>
</dbReference>
<dbReference type="InParanoid" id="A0A2K1JYU0"/>
<proteinExistence type="predicted"/>
<evidence type="ECO:0000313" key="1">
    <source>
        <dbReference type="EMBL" id="PNR46693.1"/>
    </source>
</evidence>
<dbReference type="EMBL" id="ABEU02000010">
    <property type="protein sequence ID" value="PNR46693.1"/>
    <property type="molecule type" value="Genomic_DNA"/>
</dbReference>
<evidence type="ECO:0000313" key="2">
    <source>
        <dbReference type="EnsemblPlants" id="PAC:32900743.CDS.1"/>
    </source>
</evidence>
<gene>
    <name evidence="1" type="ORF">PHYPA_013813</name>
</gene>
<keyword evidence="3" id="KW-1185">Reference proteome</keyword>
<sequence>MQNQPTCDANFKACQRFHVDLPSEIYLADVHVLQHLEPQVLNSSCEHHLTGCCCCCCCSASEEHEGSPAKRQNLWIEREFQPQKKMAWDCLIGVELSV</sequence>
<reference evidence="1 3" key="2">
    <citation type="journal article" date="2018" name="Plant J.">
        <title>The Physcomitrella patens chromosome-scale assembly reveals moss genome structure and evolution.</title>
        <authorList>
            <person name="Lang D."/>
            <person name="Ullrich K.K."/>
            <person name="Murat F."/>
            <person name="Fuchs J."/>
            <person name="Jenkins J."/>
            <person name="Haas F.B."/>
            <person name="Piednoel M."/>
            <person name="Gundlach H."/>
            <person name="Van Bel M."/>
            <person name="Meyberg R."/>
            <person name="Vives C."/>
            <person name="Morata J."/>
            <person name="Symeonidi A."/>
            <person name="Hiss M."/>
            <person name="Muchero W."/>
            <person name="Kamisugi Y."/>
            <person name="Saleh O."/>
            <person name="Blanc G."/>
            <person name="Decker E.L."/>
            <person name="van Gessel N."/>
            <person name="Grimwood J."/>
            <person name="Hayes R.D."/>
            <person name="Graham S.W."/>
            <person name="Gunter L.E."/>
            <person name="McDaniel S.F."/>
            <person name="Hoernstein S.N.W."/>
            <person name="Larsson A."/>
            <person name="Li F.W."/>
            <person name="Perroud P.F."/>
            <person name="Phillips J."/>
            <person name="Ranjan P."/>
            <person name="Rokshar D.S."/>
            <person name="Rothfels C.J."/>
            <person name="Schneider L."/>
            <person name="Shu S."/>
            <person name="Stevenson D.W."/>
            <person name="Thummler F."/>
            <person name="Tillich M."/>
            <person name="Villarreal Aguilar J.C."/>
            <person name="Widiez T."/>
            <person name="Wong G.K."/>
            <person name="Wymore A."/>
            <person name="Zhang Y."/>
            <person name="Zimmer A.D."/>
            <person name="Quatrano R.S."/>
            <person name="Mayer K.F.X."/>
            <person name="Goodstein D."/>
            <person name="Casacuberta J.M."/>
            <person name="Vandepoele K."/>
            <person name="Reski R."/>
            <person name="Cuming A.C."/>
            <person name="Tuskan G.A."/>
            <person name="Maumus F."/>
            <person name="Salse J."/>
            <person name="Schmutz J."/>
            <person name="Rensing S.A."/>
        </authorList>
    </citation>
    <scope>NUCLEOTIDE SEQUENCE [LARGE SCALE GENOMIC DNA]</scope>
    <source>
        <strain evidence="2 3">cv. Gransden 2004</strain>
    </source>
</reference>
<organism evidence="1">
    <name type="scientific">Physcomitrium patens</name>
    <name type="common">Spreading-leaved earth moss</name>
    <name type="synonym">Physcomitrella patens</name>
    <dbReference type="NCBI Taxonomy" id="3218"/>
    <lineage>
        <taxon>Eukaryota</taxon>
        <taxon>Viridiplantae</taxon>
        <taxon>Streptophyta</taxon>
        <taxon>Embryophyta</taxon>
        <taxon>Bryophyta</taxon>
        <taxon>Bryophytina</taxon>
        <taxon>Bryopsida</taxon>
        <taxon>Funariidae</taxon>
        <taxon>Funariales</taxon>
        <taxon>Funariaceae</taxon>
        <taxon>Physcomitrium</taxon>
    </lineage>
</organism>
<name>A0A2K1JYU0_PHYPA</name>
<dbReference type="Gramene" id="Pp3c10_12800V3.1">
    <property type="protein sequence ID" value="PAC:32900743.CDS.1"/>
    <property type="gene ID" value="Pp3c10_12800"/>
</dbReference>
<evidence type="ECO:0000313" key="3">
    <source>
        <dbReference type="Proteomes" id="UP000006727"/>
    </source>
</evidence>
<dbReference type="EnsemblPlants" id="Pp3c10_12800V3.1">
    <property type="protein sequence ID" value="PAC:32900743.CDS.1"/>
    <property type="gene ID" value="Pp3c10_12800"/>
</dbReference>
<reference evidence="2" key="3">
    <citation type="submission" date="2020-12" db="UniProtKB">
        <authorList>
            <consortium name="EnsemblPlants"/>
        </authorList>
    </citation>
    <scope>IDENTIFICATION</scope>
</reference>
<accession>A0A2K1JYU0</accession>